<feature type="signal peptide" evidence="5">
    <location>
        <begin position="1"/>
        <end position="21"/>
    </location>
</feature>
<dbReference type="EMBL" id="JAHESC010000072">
    <property type="protein sequence ID" value="MBT1690568.1"/>
    <property type="molecule type" value="Genomic_DNA"/>
</dbReference>
<dbReference type="Gene3D" id="3.40.630.10">
    <property type="entry name" value="Zn peptidases"/>
    <property type="match status" value="1"/>
</dbReference>
<keyword evidence="5" id="KW-0732">Signal</keyword>
<dbReference type="Pfam" id="PF07687">
    <property type="entry name" value="M20_dimer"/>
    <property type="match status" value="1"/>
</dbReference>
<dbReference type="PANTHER" id="PTHR43808">
    <property type="entry name" value="ACETYLORNITHINE DEACETYLASE"/>
    <property type="match status" value="1"/>
</dbReference>
<evidence type="ECO:0000313" key="8">
    <source>
        <dbReference type="Proteomes" id="UP001319180"/>
    </source>
</evidence>
<feature type="chain" id="PRO_5042941202" evidence="5">
    <location>
        <begin position="22"/>
        <end position="432"/>
    </location>
</feature>
<dbReference type="GO" id="GO:0016787">
    <property type="term" value="F:hydrolase activity"/>
    <property type="evidence" value="ECO:0007669"/>
    <property type="project" value="UniProtKB-KW"/>
</dbReference>
<comment type="cofactor">
    <cofactor evidence="1">
        <name>Zn(2+)</name>
        <dbReference type="ChEBI" id="CHEBI:29105"/>
    </cofactor>
</comment>
<gene>
    <name evidence="7" type="ORF">KK078_28645</name>
</gene>
<evidence type="ECO:0000256" key="3">
    <source>
        <dbReference type="ARBA" id="ARBA00022801"/>
    </source>
</evidence>
<organism evidence="7 8">
    <name type="scientific">Dawidia soli</name>
    <dbReference type="NCBI Taxonomy" id="2782352"/>
    <lineage>
        <taxon>Bacteria</taxon>
        <taxon>Pseudomonadati</taxon>
        <taxon>Bacteroidota</taxon>
        <taxon>Cytophagia</taxon>
        <taxon>Cytophagales</taxon>
        <taxon>Chryseotaleaceae</taxon>
        <taxon>Dawidia</taxon>
    </lineage>
</organism>
<reference evidence="7 8" key="1">
    <citation type="submission" date="2021-05" db="EMBL/GenBank/DDBJ databases">
        <title>A Polyphasic approach of four new species of the genus Ohtaekwangia: Ohtaekwangia histidinii sp. nov., Ohtaekwangia cretensis sp. nov., Ohtaekwangia indiensis sp. nov., Ohtaekwangia reichenbachii sp. nov. from diverse environment.</title>
        <authorList>
            <person name="Octaviana S."/>
        </authorList>
    </citation>
    <scope>NUCLEOTIDE SEQUENCE [LARGE SCALE GENOMIC DNA]</scope>
    <source>
        <strain evidence="7 8">PWU37</strain>
    </source>
</reference>
<sequence length="432" mass="46322">MKPLSPALILALGLTTIASYAQLTPLEKKIAANVDKHNTEAMALWKEVVNINSGTMNFEGVRKVANVFQAKLDALGLTTRWIDGAPFQRAGHLVAEHKGKAGKKTILLIGHLDTVFEPSSPFQEFKQLNDTTVSGPGVADMKGGDVIIIQALQALKDAGVLKDLNIIVYLCGDEENSGEPLALARRDLIEAARTADIALGFEDGDGRFETATIARRSSTDWQLTVKGVPAHSSQIFTDKIGAGAIYEASRIVYTFYETLSKEPNLTFNPGMILGGTDVKHTADQNLGTAFGKSNVVAQDATVTGDIRAMSPEQLKKAQETMQAIVAKHLPQTQATLVFGEGYPPLAPTPGNYTLLETFNKVSLDLNLGPVRAVNPRDAGAADISFTSGYVDMAMDGIKVRSAGGHTIHETADPRTLPLQTKRAAVLLHRIGK</sequence>
<accession>A0AAP2DEX8</accession>
<dbReference type="Pfam" id="PF01546">
    <property type="entry name" value="Peptidase_M20"/>
    <property type="match status" value="1"/>
</dbReference>
<evidence type="ECO:0000313" key="7">
    <source>
        <dbReference type="EMBL" id="MBT1690568.1"/>
    </source>
</evidence>
<dbReference type="SUPFAM" id="SSF53187">
    <property type="entry name" value="Zn-dependent exopeptidases"/>
    <property type="match status" value="1"/>
</dbReference>
<keyword evidence="8" id="KW-1185">Reference proteome</keyword>
<dbReference type="PROSITE" id="PS00758">
    <property type="entry name" value="ARGE_DAPE_CPG2_1"/>
    <property type="match status" value="1"/>
</dbReference>
<proteinExistence type="predicted"/>
<keyword evidence="4" id="KW-0862">Zinc</keyword>
<keyword evidence="2" id="KW-0479">Metal-binding</keyword>
<evidence type="ECO:0000256" key="5">
    <source>
        <dbReference type="SAM" id="SignalP"/>
    </source>
</evidence>
<dbReference type="Proteomes" id="UP001319180">
    <property type="component" value="Unassembled WGS sequence"/>
</dbReference>
<dbReference type="InterPro" id="IPR011650">
    <property type="entry name" value="Peptidase_M20_dimer"/>
</dbReference>
<feature type="domain" description="Peptidase M20 dimerisation" evidence="6">
    <location>
        <begin position="213"/>
        <end position="332"/>
    </location>
</feature>
<name>A0AAP2DEX8_9BACT</name>
<dbReference type="RefSeq" id="WP_254094100.1">
    <property type="nucleotide sequence ID" value="NZ_JAHESC010000072.1"/>
</dbReference>
<evidence type="ECO:0000259" key="6">
    <source>
        <dbReference type="Pfam" id="PF07687"/>
    </source>
</evidence>
<dbReference type="Gene3D" id="3.30.70.360">
    <property type="match status" value="1"/>
</dbReference>
<protein>
    <submittedName>
        <fullName evidence="7">M20/M25/M40 family metallo-hydrolase</fullName>
    </submittedName>
</protein>
<dbReference type="InterPro" id="IPR001261">
    <property type="entry name" value="ArgE/DapE_CS"/>
</dbReference>
<dbReference type="AlphaFoldDB" id="A0AAP2DEX8"/>
<dbReference type="InterPro" id="IPR036264">
    <property type="entry name" value="Bact_exopeptidase_dim_dom"/>
</dbReference>
<evidence type="ECO:0000256" key="1">
    <source>
        <dbReference type="ARBA" id="ARBA00001947"/>
    </source>
</evidence>
<dbReference type="InterPro" id="IPR050072">
    <property type="entry name" value="Peptidase_M20A"/>
</dbReference>
<dbReference type="InterPro" id="IPR002933">
    <property type="entry name" value="Peptidase_M20"/>
</dbReference>
<evidence type="ECO:0000256" key="4">
    <source>
        <dbReference type="ARBA" id="ARBA00022833"/>
    </source>
</evidence>
<dbReference type="PANTHER" id="PTHR43808:SF32">
    <property type="entry name" value="ARGE_DAPE-RELATED DEACYLASE"/>
    <property type="match status" value="1"/>
</dbReference>
<comment type="caution">
    <text evidence="7">The sequence shown here is derived from an EMBL/GenBank/DDBJ whole genome shotgun (WGS) entry which is preliminary data.</text>
</comment>
<dbReference type="SUPFAM" id="SSF55031">
    <property type="entry name" value="Bacterial exopeptidase dimerisation domain"/>
    <property type="match status" value="1"/>
</dbReference>
<evidence type="ECO:0000256" key="2">
    <source>
        <dbReference type="ARBA" id="ARBA00022723"/>
    </source>
</evidence>
<dbReference type="GO" id="GO:0046872">
    <property type="term" value="F:metal ion binding"/>
    <property type="evidence" value="ECO:0007669"/>
    <property type="project" value="UniProtKB-KW"/>
</dbReference>
<keyword evidence="3" id="KW-0378">Hydrolase</keyword>